<keyword evidence="1" id="KW-0812">Transmembrane</keyword>
<keyword evidence="4" id="KW-1185">Reference proteome</keyword>
<feature type="domain" description="CAAX prenyl protease 2/Lysostaphin resistance protein A-like" evidence="2">
    <location>
        <begin position="123"/>
        <end position="228"/>
    </location>
</feature>
<dbReference type="HOGENOM" id="CLU_064706_4_0_10"/>
<organism evidence="3 4">
    <name type="scientific">Nonlabens marinus S1-08</name>
    <dbReference type="NCBI Taxonomy" id="1454201"/>
    <lineage>
        <taxon>Bacteria</taxon>
        <taxon>Pseudomonadati</taxon>
        <taxon>Bacteroidota</taxon>
        <taxon>Flavobacteriia</taxon>
        <taxon>Flavobacteriales</taxon>
        <taxon>Flavobacteriaceae</taxon>
        <taxon>Nonlabens</taxon>
    </lineage>
</organism>
<feature type="transmembrane region" description="Helical" evidence="1">
    <location>
        <begin position="6"/>
        <end position="28"/>
    </location>
</feature>
<dbReference type="Proteomes" id="UP000031760">
    <property type="component" value="Chromosome"/>
</dbReference>
<proteinExistence type="predicted"/>
<accession>W8VRG2</accession>
<dbReference type="GO" id="GO:0004175">
    <property type="term" value="F:endopeptidase activity"/>
    <property type="evidence" value="ECO:0007669"/>
    <property type="project" value="UniProtKB-ARBA"/>
</dbReference>
<dbReference type="InterPro" id="IPR003675">
    <property type="entry name" value="Rce1/LyrA-like_dom"/>
</dbReference>
<gene>
    <name evidence="3" type="ORF">NMS_2220</name>
</gene>
<feature type="transmembrane region" description="Helical" evidence="1">
    <location>
        <begin position="115"/>
        <end position="135"/>
    </location>
</feature>
<dbReference type="OrthoDB" id="9777755at2"/>
<dbReference type="RefSeq" id="WP_041496697.1">
    <property type="nucleotide sequence ID" value="NZ_AP014548.1"/>
</dbReference>
<feature type="transmembrane region" description="Helical" evidence="1">
    <location>
        <begin position="82"/>
        <end position="103"/>
    </location>
</feature>
<dbReference type="GO" id="GO:0080120">
    <property type="term" value="P:CAAX-box protein maturation"/>
    <property type="evidence" value="ECO:0007669"/>
    <property type="project" value="UniProtKB-ARBA"/>
</dbReference>
<dbReference type="PANTHER" id="PTHR35797:SF1">
    <property type="entry name" value="PROTEASE"/>
    <property type="match status" value="1"/>
</dbReference>
<feature type="transmembrane region" description="Helical" evidence="1">
    <location>
        <begin position="216"/>
        <end position="235"/>
    </location>
</feature>
<feature type="transmembrane region" description="Helical" evidence="1">
    <location>
        <begin position="244"/>
        <end position="262"/>
    </location>
</feature>
<dbReference type="STRING" id="1454201.NMS_2220"/>
<feature type="transmembrane region" description="Helical" evidence="1">
    <location>
        <begin position="186"/>
        <end position="210"/>
    </location>
</feature>
<evidence type="ECO:0000256" key="1">
    <source>
        <dbReference type="SAM" id="Phobius"/>
    </source>
</evidence>
<keyword evidence="1" id="KW-0472">Membrane</keyword>
<dbReference type="PANTHER" id="PTHR35797">
    <property type="entry name" value="PROTEASE-RELATED"/>
    <property type="match status" value="1"/>
</dbReference>
<sequence>MNFKKVASFIALTFIWSWTLWILGLQHLEDGITAESIDTFLIYFFAGVYGPSLSSIIITLLFDGFSNTWKLCKKLFMFKAAWWIYVLILVLPLVFVAIGLLLYQWFFGSVGDFKFAAVAFIPIVLWSGFYAGPLGEELGWRGFLLAEFQTQFSNLKSAIVIGIIWFCWHIPLFWAPFGTLVSGKSLHLFPILTYLVLLVGLSIIITWMVVHSRGSVWIAILFHLSINAGLLLLFFPEIGPNFKTIHLLSTAGVWIFAGYLIYQRGLNLPLR</sequence>
<feature type="transmembrane region" description="Helical" evidence="1">
    <location>
        <begin position="40"/>
        <end position="62"/>
    </location>
</feature>
<feature type="transmembrane region" description="Helical" evidence="1">
    <location>
        <begin position="155"/>
        <end position="174"/>
    </location>
</feature>
<evidence type="ECO:0000259" key="2">
    <source>
        <dbReference type="Pfam" id="PF02517"/>
    </source>
</evidence>
<dbReference type="InterPro" id="IPR042150">
    <property type="entry name" value="MmRce1-like"/>
</dbReference>
<keyword evidence="1" id="KW-1133">Transmembrane helix</keyword>
<evidence type="ECO:0000313" key="3">
    <source>
        <dbReference type="EMBL" id="BAO56229.1"/>
    </source>
</evidence>
<reference evidence="3 4" key="1">
    <citation type="journal article" date="2014" name="Proc. Natl. Acad. Sci. U.S.A.">
        <title>Functional characterization of flavobacteria rhodopsins reveals a unique class of light-driven chloride pump in bacteria.</title>
        <authorList>
            <person name="Yoshizawa S."/>
            <person name="Kumagai Y."/>
            <person name="Kim H."/>
            <person name="Ogura Y."/>
            <person name="Hayashi T."/>
            <person name="Iwasaki W."/>
            <person name="DeLong E.F."/>
            <person name="Kogure K."/>
        </authorList>
    </citation>
    <scope>NUCLEOTIDE SEQUENCE [LARGE SCALE GENOMIC DNA]</scope>
    <source>
        <strain evidence="3 4">S1-08</strain>
    </source>
</reference>
<dbReference type="AlphaFoldDB" id="W8VRG2"/>
<dbReference type="EMBL" id="AP014548">
    <property type="protein sequence ID" value="BAO56229.1"/>
    <property type="molecule type" value="Genomic_DNA"/>
</dbReference>
<dbReference type="Pfam" id="PF02517">
    <property type="entry name" value="Rce1-like"/>
    <property type="match status" value="1"/>
</dbReference>
<evidence type="ECO:0000313" key="4">
    <source>
        <dbReference type="Proteomes" id="UP000031760"/>
    </source>
</evidence>
<name>W8VRG2_9FLAO</name>
<protein>
    <recommendedName>
        <fullName evidence="2">CAAX prenyl protease 2/Lysostaphin resistance protein A-like domain-containing protein</fullName>
    </recommendedName>
</protein>
<dbReference type="KEGG" id="nmf:NMS_2220"/>